<sequence length="274" mass="28478">MPFDDVLTAPPPAYTPPGRRQGDTPQDSSESHFRLTQSYASIWNNDCGGQTDQVACFTHAVHQYQDPEDYTTLSDPNLPFLATIQSFIASGSAHIDVGTSTGASPSPSASAQPSPAPTDTASSSTATSGITAPKSTSSPATSSSPSSSHTGAIIGGVIAGVVLIALAVLAFLFYRRRTRKSCAAPSAEFMHMARGGSSSPILSAKHAEGIITPPSSGHGGDRVPLARQSSIESDDRPPAFTPGSFSDPVYEKVQASAAMREAYEARDVEGGYKD</sequence>
<protein>
    <recommendedName>
        <fullName evidence="9">Mid2 domain-containing protein</fullName>
    </recommendedName>
</protein>
<evidence type="ECO:0000256" key="1">
    <source>
        <dbReference type="ARBA" id="ARBA00004167"/>
    </source>
</evidence>
<keyword evidence="2 6" id="KW-0812">Transmembrane</keyword>
<dbReference type="GO" id="GO:0016020">
    <property type="term" value="C:membrane"/>
    <property type="evidence" value="ECO:0007669"/>
    <property type="project" value="UniProtKB-SubCell"/>
</dbReference>
<keyword evidence="3 6" id="KW-1133">Transmembrane helix</keyword>
<proteinExistence type="predicted"/>
<evidence type="ECO:0000256" key="5">
    <source>
        <dbReference type="SAM" id="MobiDB-lite"/>
    </source>
</evidence>
<dbReference type="Proteomes" id="UP000256964">
    <property type="component" value="Unassembled WGS sequence"/>
</dbReference>
<evidence type="ECO:0000313" key="7">
    <source>
        <dbReference type="EMBL" id="RDX56916.1"/>
    </source>
</evidence>
<dbReference type="PANTHER" id="PTHR15549:SF33">
    <property type="entry name" value="MEMBRANE PROTEIN WSC4, PUTATIVE (AFU_ORTHOLOGUE AFUA_5G09020)-RELATED"/>
    <property type="match status" value="1"/>
</dbReference>
<evidence type="ECO:0000256" key="4">
    <source>
        <dbReference type="ARBA" id="ARBA00023136"/>
    </source>
</evidence>
<keyword evidence="4 6" id="KW-0472">Membrane</keyword>
<evidence type="ECO:0000313" key="8">
    <source>
        <dbReference type="Proteomes" id="UP000256964"/>
    </source>
</evidence>
<feature type="transmembrane region" description="Helical" evidence="6">
    <location>
        <begin position="152"/>
        <end position="174"/>
    </location>
</feature>
<dbReference type="Gene3D" id="1.20.5.510">
    <property type="entry name" value="Single helix bin"/>
    <property type="match status" value="1"/>
</dbReference>
<feature type="region of interest" description="Disordered" evidence="5">
    <location>
        <begin position="1"/>
        <end position="30"/>
    </location>
</feature>
<dbReference type="AlphaFoldDB" id="A0A371DWL3"/>
<organism evidence="7 8">
    <name type="scientific">Lentinus brumalis</name>
    <dbReference type="NCBI Taxonomy" id="2498619"/>
    <lineage>
        <taxon>Eukaryota</taxon>
        <taxon>Fungi</taxon>
        <taxon>Dikarya</taxon>
        <taxon>Basidiomycota</taxon>
        <taxon>Agaricomycotina</taxon>
        <taxon>Agaricomycetes</taxon>
        <taxon>Polyporales</taxon>
        <taxon>Polyporaceae</taxon>
        <taxon>Lentinus</taxon>
    </lineage>
</organism>
<comment type="subcellular location">
    <subcellularLocation>
        <location evidence="1">Membrane</location>
        <topology evidence="1">Single-pass membrane protein</topology>
    </subcellularLocation>
</comment>
<evidence type="ECO:0000256" key="3">
    <source>
        <dbReference type="ARBA" id="ARBA00022989"/>
    </source>
</evidence>
<dbReference type="STRING" id="139420.A0A371DWL3"/>
<gene>
    <name evidence="7" type="ORF">OH76DRAFT_1396077</name>
</gene>
<evidence type="ECO:0000256" key="6">
    <source>
        <dbReference type="SAM" id="Phobius"/>
    </source>
</evidence>
<evidence type="ECO:0008006" key="9">
    <source>
        <dbReference type="Google" id="ProtNLM"/>
    </source>
</evidence>
<evidence type="ECO:0000256" key="2">
    <source>
        <dbReference type="ARBA" id="ARBA00022692"/>
    </source>
</evidence>
<name>A0A371DWL3_9APHY</name>
<dbReference type="PANTHER" id="PTHR15549">
    <property type="entry name" value="PAIRED IMMUNOGLOBULIN-LIKE TYPE 2 RECEPTOR"/>
    <property type="match status" value="1"/>
</dbReference>
<keyword evidence="8" id="KW-1185">Reference proteome</keyword>
<dbReference type="OrthoDB" id="2758323at2759"/>
<dbReference type="GO" id="GO:0071944">
    <property type="term" value="C:cell periphery"/>
    <property type="evidence" value="ECO:0007669"/>
    <property type="project" value="UniProtKB-ARBA"/>
</dbReference>
<dbReference type="InterPro" id="IPR051694">
    <property type="entry name" value="Immunoregulatory_rcpt-like"/>
</dbReference>
<accession>A0A371DWL3</accession>
<feature type="region of interest" description="Disordered" evidence="5">
    <location>
        <begin position="209"/>
        <end position="247"/>
    </location>
</feature>
<dbReference type="CDD" id="cd12087">
    <property type="entry name" value="TM_EGFR-like"/>
    <property type="match status" value="1"/>
</dbReference>
<dbReference type="EMBL" id="KZ857380">
    <property type="protein sequence ID" value="RDX56916.1"/>
    <property type="molecule type" value="Genomic_DNA"/>
</dbReference>
<feature type="region of interest" description="Disordered" evidence="5">
    <location>
        <begin position="98"/>
        <end position="149"/>
    </location>
</feature>
<reference evidence="7 8" key="1">
    <citation type="journal article" date="2018" name="Biotechnol. Biofuels">
        <title>Integrative visual omics of the white-rot fungus Polyporus brumalis exposes the biotechnological potential of its oxidative enzymes for delignifying raw plant biomass.</title>
        <authorList>
            <person name="Miyauchi S."/>
            <person name="Rancon A."/>
            <person name="Drula E."/>
            <person name="Hage H."/>
            <person name="Chaduli D."/>
            <person name="Favel A."/>
            <person name="Grisel S."/>
            <person name="Henrissat B."/>
            <person name="Herpoel-Gimbert I."/>
            <person name="Ruiz-Duenas F.J."/>
            <person name="Chevret D."/>
            <person name="Hainaut M."/>
            <person name="Lin J."/>
            <person name="Wang M."/>
            <person name="Pangilinan J."/>
            <person name="Lipzen A."/>
            <person name="Lesage-Meessen L."/>
            <person name="Navarro D."/>
            <person name="Riley R."/>
            <person name="Grigoriev I.V."/>
            <person name="Zhou S."/>
            <person name="Raouche S."/>
            <person name="Rosso M.N."/>
        </authorList>
    </citation>
    <scope>NUCLEOTIDE SEQUENCE [LARGE SCALE GENOMIC DNA]</scope>
    <source>
        <strain evidence="7 8">BRFM 1820</strain>
    </source>
</reference>